<protein>
    <submittedName>
        <fullName evidence="2">Uncharacterized protein</fullName>
    </submittedName>
</protein>
<dbReference type="AlphaFoldDB" id="D0W2L9"/>
<feature type="region of interest" description="Disordered" evidence="1">
    <location>
        <begin position="1"/>
        <end position="27"/>
    </location>
</feature>
<organism evidence="2 3">
    <name type="scientific">Neisseria cinerea ATCC 14685</name>
    <dbReference type="NCBI Taxonomy" id="546262"/>
    <lineage>
        <taxon>Bacteria</taxon>
        <taxon>Pseudomonadati</taxon>
        <taxon>Pseudomonadota</taxon>
        <taxon>Betaproteobacteria</taxon>
        <taxon>Neisseriales</taxon>
        <taxon>Neisseriaceae</taxon>
        <taxon>Neisseria</taxon>
    </lineage>
</organism>
<name>D0W2L9_NEICI</name>
<comment type="caution">
    <text evidence="2">The sequence shown here is derived from an EMBL/GenBank/DDBJ whole genome shotgun (WGS) entry which is preliminary data.</text>
</comment>
<evidence type="ECO:0000313" key="2">
    <source>
        <dbReference type="EMBL" id="EEZ72066.1"/>
    </source>
</evidence>
<evidence type="ECO:0000313" key="3">
    <source>
        <dbReference type="Proteomes" id="UP000003294"/>
    </source>
</evidence>
<sequence>MPSENQPFQTASVHLTGQNAHSVRKYSKPGKMKIYRKINKNYK</sequence>
<feature type="compositionally biased region" description="Polar residues" evidence="1">
    <location>
        <begin position="1"/>
        <end position="21"/>
    </location>
</feature>
<gene>
    <name evidence="2" type="ORF">NEICINOT_03902</name>
</gene>
<accession>D0W2L9</accession>
<proteinExistence type="predicted"/>
<dbReference type="STRING" id="546262.NEICINOT_03902"/>
<dbReference type="EMBL" id="ACDY02000004">
    <property type="protein sequence ID" value="EEZ72066.1"/>
    <property type="molecule type" value="Genomic_DNA"/>
</dbReference>
<reference evidence="2 3" key="1">
    <citation type="submission" date="2009-10" db="EMBL/GenBank/DDBJ databases">
        <authorList>
            <person name="Weinstock G."/>
            <person name="Sodergren E."/>
            <person name="Clifton S."/>
            <person name="Fulton L."/>
            <person name="Fulton B."/>
            <person name="Courtney L."/>
            <person name="Fronick C."/>
            <person name="Harrison M."/>
            <person name="Strong C."/>
            <person name="Farmer C."/>
            <person name="Delahaunty K."/>
            <person name="Markovic C."/>
            <person name="Hall O."/>
            <person name="Minx P."/>
            <person name="Tomlinson C."/>
            <person name="Mitreva M."/>
            <person name="Nelson J."/>
            <person name="Hou S."/>
            <person name="Wollam A."/>
            <person name="Pepin K.H."/>
            <person name="Johnson M."/>
            <person name="Bhonagiri V."/>
            <person name="Nash W.E."/>
            <person name="Warren W."/>
            <person name="Chinwalla A."/>
            <person name="Mardis E.R."/>
            <person name="Wilson R.K."/>
        </authorList>
    </citation>
    <scope>NUCLEOTIDE SEQUENCE [LARGE SCALE GENOMIC DNA]</scope>
    <source>
        <strain evidence="2 3">ATCC 14685</strain>
    </source>
</reference>
<dbReference type="Proteomes" id="UP000003294">
    <property type="component" value="Unassembled WGS sequence"/>
</dbReference>
<evidence type="ECO:0000256" key="1">
    <source>
        <dbReference type="SAM" id="MobiDB-lite"/>
    </source>
</evidence>